<feature type="transmembrane region" description="Helical" evidence="1">
    <location>
        <begin position="74"/>
        <end position="95"/>
    </location>
</feature>
<feature type="transmembrane region" description="Helical" evidence="1">
    <location>
        <begin position="238"/>
        <end position="262"/>
    </location>
</feature>
<keyword evidence="1" id="KW-0472">Membrane</keyword>
<comment type="caution">
    <text evidence="2">The sequence shown here is derived from an EMBL/GenBank/DDBJ whole genome shotgun (WGS) entry which is preliminary data.</text>
</comment>
<evidence type="ECO:0000313" key="3">
    <source>
        <dbReference type="Proteomes" id="UP000826793"/>
    </source>
</evidence>
<proteinExistence type="predicted"/>
<reference evidence="2" key="1">
    <citation type="journal article" date="2021" name="PeerJ">
        <title>Extensive microbial diversity within the chicken gut microbiome revealed by metagenomics and culture.</title>
        <authorList>
            <person name="Gilroy R."/>
            <person name="Ravi A."/>
            <person name="Getino M."/>
            <person name="Pursley I."/>
            <person name="Horton D.L."/>
            <person name="Alikhan N.F."/>
            <person name="Baker D."/>
            <person name="Gharbi K."/>
            <person name="Hall N."/>
            <person name="Watson M."/>
            <person name="Adriaenssens E.M."/>
            <person name="Foster-Nyarko E."/>
            <person name="Jarju S."/>
            <person name="Secka A."/>
            <person name="Antonio M."/>
            <person name="Oren A."/>
            <person name="Chaudhuri R.R."/>
            <person name="La Ragione R."/>
            <person name="Hildebrand F."/>
            <person name="Pallen M.J."/>
        </authorList>
    </citation>
    <scope>NUCLEOTIDE SEQUENCE</scope>
    <source>
        <strain evidence="2">CHK185-1770</strain>
    </source>
</reference>
<dbReference type="Proteomes" id="UP000826793">
    <property type="component" value="Unassembled WGS sequence"/>
</dbReference>
<organism evidence="2 3">
    <name type="scientific">Candidatus Acutalibacter pullicola</name>
    <dbReference type="NCBI Taxonomy" id="2838417"/>
    <lineage>
        <taxon>Bacteria</taxon>
        <taxon>Bacillati</taxon>
        <taxon>Bacillota</taxon>
        <taxon>Clostridia</taxon>
        <taxon>Eubacteriales</taxon>
        <taxon>Acutalibacteraceae</taxon>
        <taxon>Acutalibacter</taxon>
    </lineage>
</organism>
<gene>
    <name evidence="2" type="ORF">H9710_05100</name>
</gene>
<protein>
    <submittedName>
        <fullName evidence="2">Uncharacterized protein</fullName>
    </submittedName>
</protein>
<evidence type="ECO:0000256" key="1">
    <source>
        <dbReference type="SAM" id="Phobius"/>
    </source>
</evidence>
<dbReference type="AlphaFoldDB" id="A0A9D2MWC3"/>
<accession>A0A9D2MWC3</accession>
<feature type="transmembrane region" description="Helical" evidence="1">
    <location>
        <begin position="115"/>
        <end position="138"/>
    </location>
</feature>
<reference evidence="2" key="2">
    <citation type="submission" date="2021-04" db="EMBL/GenBank/DDBJ databases">
        <authorList>
            <person name="Gilroy R."/>
        </authorList>
    </citation>
    <scope>NUCLEOTIDE SEQUENCE</scope>
    <source>
        <strain evidence="2">CHK185-1770</strain>
    </source>
</reference>
<dbReference type="EMBL" id="DWXG01000040">
    <property type="protein sequence ID" value="HJB97942.1"/>
    <property type="molecule type" value="Genomic_DNA"/>
</dbReference>
<name>A0A9D2MWC3_9FIRM</name>
<keyword evidence="1" id="KW-1133">Transmembrane helix</keyword>
<evidence type="ECO:0000313" key="2">
    <source>
        <dbReference type="EMBL" id="HJB97942.1"/>
    </source>
</evidence>
<keyword evidence="1" id="KW-0812">Transmembrane</keyword>
<sequence length="275" mass="30969">MEVETRKTWSDSTTIDDDRSSTCVTWEAPWKGRTLSFRKEYPGIVENPAKGDRISLLYDPVGSRWALWKEVRSLWTVWGWFALLCGIAAFSFFLHGQEILTALSDYTVEVPNLPGALFCGLLGAGCAVGTFAFVQVFLRREIHSFGGPLLWGIKRLLGHLEEVEATCEGWIEKGDGEGSVSSYPLFSFLESGKKVEWFPPCTSARKAYVPGSRYVLYRDRKGRLGPGPRFADWLRLPFSWIPLAFFLFFALSLALAAVWMLWLAGSGVAYCWSHL</sequence>